<evidence type="ECO:0000313" key="2">
    <source>
        <dbReference type="Proteomes" id="UP000605970"/>
    </source>
</evidence>
<accession>A0A8S9ZSI3</accession>
<name>A0A8S9ZSI3_9BILA</name>
<comment type="caution">
    <text evidence="1">The sequence shown here is derived from an EMBL/GenBank/DDBJ whole genome shotgun (WGS) entry which is preliminary data.</text>
</comment>
<organism evidence="1 2">
    <name type="scientific">Meloidogyne graminicola</name>
    <dbReference type="NCBI Taxonomy" id="189291"/>
    <lineage>
        <taxon>Eukaryota</taxon>
        <taxon>Metazoa</taxon>
        <taxon>Ecdysozoa</taxon>
        <taxon>Nematoda</taxon>
        <taxon>Chromadorea</taxon>
        <taxon>Rhabditida</taxon>
        <taxon>Tylenchina</taxon>
        <taxon>Tylenchomorpha</taxon>
        <taxon>Tylenchoidea</taxon>
        <taxon>Meloidogynidae</taxon>
        <taxon>Meloidogyninae</taxon>
        <taxon>Meloidogyne</taxon>
    </lineage>
</organism>
<keyword evidence="2" id="KW-1185">Reference proteome</keyword>
<dbReference type="Proteomes" id="UP000605970">
    <property type="component" value="Unassembled WGS sequence"/>
</dbReference>
<evidence type="ECO:0000313" key="1">
    <source>
        <dbReference type="EMBL" id="KAF7636218.1"/>
    </source>
</evidence>
<sequence length="129" mass="14674">MSNCAYIFPSAVFKIPKLQPQNQVELQQQQQQLFELMNNNANKRKFTKKFYLCNNIGHPAFVCPLRTDSNSSCSSTRSLASTSLNKGTYRLAAHELAQLANRFSHISPIMQLIMSLSIFLKTTAENMKR</sequence>
<gene>
    <name evidence="1" type="ORF">Mgra_00004346</name>
</gene>
<reference evidence="1" key="1">
    <citation type="journal article" date="2020" name="Ecol. Evol.">
        <title>Genome structure and content of the rice root-knot nematode (Meloidogyne graminicola).</title>
        <authorList>
            <person name="Phan N.T."/>
            <person name="Danchin E.G.J."/>
            <person name="Klopp C."/>
            <person name="Perfus-Barbeoch L."/>
            <person name="Kozlowski D.K."/>
            <person name="Koutsovoulos G.D."/>
            <person name="Lopez-Roques C."/>
            <person name="Bouchez O."/>
            <person name="Zahm M."/>
            <person name="Besnard G."/>
            <person name="Bellafiore S."/>
        </authorList>
    </citation>
    <scope>NUCLEOTIDE SEQUENCE</scope>
    <source>
        <strain evidence="1">VN-18</strain>
    </source>
</reference>
<protein>
    <submittedName>
        <fullName evidence="1">CCHC-type domain-containing protein</fullName>
    </submittedName>
</protein>
<dbReference type="AlphaFoldDB" id="A0A8S9ZSI3"/>
<proteinExistence type="predicted"/>
<dbReference type="EMBL" id="JABEBT010000032">
    <property type="protein sequence ID" value="KAF7636218.1"/>
    <property type="molecule type" value="Genomic_DNA"/>
</dbReference>